<dbReference type="AlphaFoldDB" id="A0A0R3MKQ8"/>
<accession>A0A0R3MKQ8</accession>
<name>A0A0R3MKQ8_9BRAD</name>
<sequence>MVTTGTAQQTADRKAERAVISALTPICVAQFKSASQTEQTTHIAALQKEGSWERGDYVEKNGWATMPGGIKPNAEVAEACASELLKLAKRS</sequence>
<organism evidence="1 2">
    <name type="scientific">Bradyrhizobium retamae</name>
    <dbReference type="NCBI Taxonomy" id="1300035"/>
    <lineage>
        <taxon>Bacteria</taxon>
        <taxon>Pseudomonadati</taxon>
        <taxon>Pseudomonadota</taxon>
        <taxon>Alphaproteobacteria</taxon>
        <taxon>Hyphomicrobiales</taxon>
        <taxon>Nitrobacteraceae</taxon>
        <taxon>Bradyrhizobium</taxon>
    </lineage>
</organism>
<evidence type="ECO:0000313" key="1">
    <source>
        <dbReference type="EMBL" id="KRR20476.1"/>
    </source>
</evidence>
<gene>
    <name evidence="1" type="ORF">CQ13_32290</name>
</gene>
<evidence type="ECO:0000313" key="2">
    <source>
        <dbReference type="Proteomes" id="UP000052023"/>
    </source>
</evidence>
<dbReference type="EMBL" id="LLYA01000177">
    <property type="protein sequence ID" value="KRR20476.1"/>
    <property type="molecule type" value="Genomic_DNA"/>
</dbReference>
<dbReference type="Proteomes" id="UP000052023">
    <property type="component" value="Unassembled WGS sequence"/>
</dbReference>
<comment type="caution">
    <text evidence="1">The sequence shown here is derived from an EMBL/GenBank/DDBJ whole genome shotgun (WGS) entry which is preliminary data.</text>
</comment>
<protein>
    <submittedName>
        <fullName evidence="1">Uncharacterized protein</fullName>
    </submittedName>
</protein>
<reference evidence="1 2" key="1">
    <citation type="submission" date="2014-03" db="EMBL/GenBank/DDBJ databases">
        <title>Bradyrhizobium valentinum sp. nov., isolated from effective nodules of Lupinus mariae-josephae, a lupine endemic of basic-lime soils in Eastern Spain.</title>
        <authorList>
            <person name="Duran D."/>
            <person name="Rey L."/>
            <person name="Navarro A."/>
            <person name="Busquets A."/>
            <person name="Imperial J."/>
            <person name="Ruiz-Argueso T."/>
        </authorList>
    </citation>
    <scope>NUCLEOTIDE SEQUENCE [LARGE SCALE GENOMIC DNA]</scope>
    <source>
        <strain evidence="1 2">Ro19</strain>
    </source>
</reference>
<proteinExistence type="predicted"/>
<keyword evidence="2" id="KW-1185">Reference proteome</keyword>
<dbReference type="RefSeq" id="WP_057846136.1">
    <property type="nucleotide sequence ID" value="NZ_LLYA01000177.1"/>
</dbReference>